<dbReference type="Proteomes" id="UP001596020">
    <property type="component" value="Unassembled WGS sequence"/>
</dbReference>
<keyword evidence="4" id="KW-1185">Reference proteome</keyword>
<dbReference type="PANTHER" id="PTHR11261">
    <property type="entry name" value="INTERPHOTORECEPTOR RETINOID-BINDING PROTEIN"/>
    <property type="match status" value="1"/>
</dbReference>
<dbReference type="Gene3D" id="3.90.226.10">
    <property type="entry name" value="2-enoyl-CoA Hydratase, Chain A, domain 1"/>
    <property type="match status" value="1"/>
</dbReference>
<dbReference type="EC" id="3.4.-.-" evidence="3"/>
<evidence type="ECO:0000259" key="2">
    <source>
        <dbReference type="SMART" id="SM00245"/>
    </source>
</evidence>
<comment type="caution">
    <text evidence="3">The sequence shown here is derived from an EMBL/GenBank/DDBJ whole genome shotgun (WGS) entry which is preliminary data.</text>
</comment>
<sequence>MNRRKPILSLFSCIVVILSLSGYLSSCDTEDRYTSNPKENFDALWSELDKGYCYFDIKLPKDSTWRDMYDKYVDSLRPKMSTDSLFRVMTMLIRELKDGHVNLITPFNNGRYWNWKDDYPRNLNIYVRDKYLGHDYSIAAGFKYKKIKYNNHAKDSIALVVYNSFSSPIGEGNINGMLSRLIDCKAIILDIRDNGGGNMNYADKLASHFINKKTLVGYISHKTGPKHDQFSKPYPMYINPVEKGVRWLRPVVLLTDRGVFSAANDFAMRMKDLPLVTIIGDHTGGGAGLPMSTELPNGWGVRYSSSRSFDAKMRDVEFGIAPHYTVMLNKEDEQKDIDNVIEEAISYINNKYEELKRTGFWFK</sequence>
<dbReference type="InterPro" id="IPR005151">
    <property type="entry name" value="Tail-specific_protease"/>
</dbReference>
<name>A0ABV9K990_9PORP</name>
<protein>
    <submittedName>
        <fullName evidence="3">S41 family peptidase</fullName>
        <ecNumber evidence="3">3.4.-.-</ecNumber>
    </submittedName>
</protein>
<proteinExistence type="predicted"/>
<dbReference type="EMBL" id="JBHSGO010000215">
    <property type="protein sequence ID" value="MFC4666765.1"/>
    <property type="molecule type" value="Genomic_DNA"/>
</dbReference>
<dbReference type="SMART" id="SM00245">
    <property type="entry name" value="TSPc"/>
    <property type="match status" value="1"/>
</dbReference>
<dbReference type="PANTHER" id="PTHR11261:SF3">
    <property type="entry name" value="RETINOL-BINDING PROTEIN 3"/>
    <property type="match status" value="1"/>
</dbReference>
<dbReference type="RefSeq" id="WP_380080149.1">
    <property type="nucleotide sequence ID" value="NZ_JBHSGO010000215.1"/>
</dbReference>
<keyword evidence="1" id="KW-0732">Signal</keyword>
<gene>
    <name evidence="3" type="ORF">ACFO3G_09195</name>
</gene>
<dbReference type="SUPFAM" id="SSF52096">
    <property type="entry name" value="ClpP/crotonase"/>
    <property type="match status" value="1"/>
</dbReference>
<evidence type="ECO:0000313" key="4">
    <source>
        <dbReference type="Proteomes" id="UP001596020"/>
    </source>
</evidence>
<dbReference type="Pfam" id="PF03572">
    <property type="entry name" value="Peptidase_S41"/>
    <property type="match status" value="1"/>
</dbReference>
<evidence type="ECO:0000313" key="3">
    <source>
        <dbReference type="EMBL" id="MFC4666765.1"/>
    </source>
</evidence>
<dbReference type="Gene3D" id="3.30.750.44">
    <property type="match status" value="1"/>
</dbReference>
<feature type="domain" description="Tail specific protease" evidence="2">
    <location>
        <begin position="120"/>
        <end position="327"/>
    </location>
</feature>
<evidence type="ECO:0000256" key="1">
    <source>
        <dbReference type="SAM" id="SignalP"/>
    </source>
</evidence>
<dbReference type="InterPro" id="IPR029045">
    <property type="entry name" value="ClpP/crotonase-like_dom_sf"/>
</dbReference>
<feature type="chain" id="PRO_5045613632" evidence="1">
    <location>
        <begin position="27"/>
        <end position="363"/>
    </location>
</feature>
<accession>A0ABV9K990</accession>
<dbReference type="CDD" id="cd07563">
    <property type="entry name" value="Peptidase_S41_IRBP"/>
    <property type="match status" value="1"/>
</dbReference>
<keyword evidence="3" id="KW-0378">Hydrolase</keyword>
<organism evidence="3 4">
    <name type="scientific">Falsiporphyromonas endometrii</name>
    <dbReference type="NCBI Taxonomy" id="1387297"/>
    <lineage>
        <taxon>Bacteria</taxon>
        <taxon>Pseudomonadati</taxon>
        <taxon>Bacteroidota</taxon>
        <taxon>Bacteroidia</taxon>
        <taxon>Bacteroidales</taxon>
        <taxon>Porphyromonadaceae</taxon>
        <taxon>Falsiporphyromonas</taxon>
    </lineage>
</organism>
<dbReference type="GO" id="GO:0016787">
    <property type="term" value="F:hydrolase activity"/>
    <property type="evidence" value="ECO:0007669"/>
    <property type="project" value="UniProtKB-KW"/>
</dbReference>
<reference evidence="4" key="1">
    <citation type="journal article" date="2019" name="Int. J. Syst. Evol. Microbiol.">
        <title>The Global Catalogue of Microorganisms (GCM) 10K type strain sequencing project: providing services to taxonomists for standard genome sequencing and annotation.</title>
        <authorList>
            <consortium name="The Broad Institute Genomics Platform"/>
            <consortium name="The Broad Institute Genome Sequencing Center for Infectious Disease"/>
            <person name="Wu L."/>
            <person name="Ma J."/>
        </authorList>
    </citation>
    <scope>NUCLEOTIDE SEQUENCE [LARGE SCALE GENOMIC DNA]</scope>
    <source>
        <strain evidence="4">CGMCC 4.7357</strain>
    </source>
</reference>
<feature type="signal peptide" evidence="1">
    <location>
        <begin position="1"/>
        <end position="26"/>
    </location>
</feature>